<name>C4Z5C6_LACE2</name>
<gene>
    <name evidence="2" type="ordered locus">EUBELI_02053</name>
</gene>
<dbReference type="Pfam" id="PF13487">
    <property type="entry name" value="HD_5"/>
    <property type="match status" value="1"/>
</dbReference>
<dbReference type="PANTHER" id="PTHR43155">
    <property type="entry name" value="CYCLIC DI-GMP PHOSPHODIESTERASE PA4108-RELATED"/>
    <property type="match status" value="1"/>
</dbReference>
<dbReference type="KEGG" id="eel:EUBELI_02053"/>
<dbReference type="AlphaFoldDB" id="C4Z5C6"/>
<organism evidence="2 3">
    <name type="scientific">Lachnospira eligens (strain ATCC 27750 / DSM 3376 / VPI C15-48 / C15-B4)</name>
    <name type="common">Eubacterium eligens</name>
    <dbReference type="NCBI Taxonomy" id="515620"/>
    <lineage>
        <taxon>Bacteria</taxon>
        <taxon>Bacillati</taxon>
        <taxon>Bacillota</taxon>
        <taxon>Clostridia</taxon>
        <taxon>Lachnospirales</taxon>
        <taxon>Lachnospiraceae</taxon>
        <taxon>Lachnospira</taxon>
    </lineage>
</organism>
<dbReference type="SUPFAM" id="SSF109604">
    <property type="entry name" value="HD-domain/PDEase-like"/>
    <property type="match status" value="1"/>
</dbReference>
<dbReference type="HOGENOM" id="CLU_000445_92_1_9"/>
<dbReference type="CDD" id="cd00077">
    <property type="entry name" value="HDc"/>
    <property type="match status" value="1"/>
</dbReference>
<evidence type="ECO:0000259" key="1">
    <source>
        <dbReference type="PROSITE" id="PS51832"/>
    </source>
</evidence>
<dbReference type="PANTHER" id="PTHR43155:SF2">
    <property type="entry name" value="CYCLIC DI-GMP PHOSPHODIESTERASE PA4108"/>
    <property type="match status" value="1"/>
</dbReference>
<dbReference type="InterPro" id="IPR037522">
    <property type="entry name" value="HD_GYP_dom"/>
</dbReference>
<dbReference type="InterPro" id="IPR003607">
    <property type="entry name" value="HD/PDEase_dom"/>
</dbReference>
<evidence type="ECO:0000313" key="2">
    <source>
        <dbReference type="EMBL" id="ACR73033.1"/>
    </source>
</evidence>
<evidence type="ECO:0000313" key="3">
    <source>
        <dbReference type="Proteomes" id="UP000001476"/>
    </source>
</evidence>
<dbReference type="STRING" id="515620.EUBELI_02053"/>
<reference evidence="2 3" key="1">
    <citation type="journal article" date="2009" name="Proc. Natl. Acad. Sci. U.S.A.">
        <title>Characterizing a model human gut microbiota composed of members of its two dominant bacterial phyla.</title>
        <authorList>
            <person name="Mahowald M.A."/>
            <person name="Rey F.E."/>
            <person name="Seedorf H."/>
            <person name="Turnbaugh P.J."/>
            <person name="Fulton R.S."/>
            <person name="Wollam A."/>
            <person name="Shah N."/>
            <person name="Wang C."/>
            <person name="Magrini V."/>
            <person name="Wilson R.K."/>
            <person name="Cantarel B.L."/>
            <person name="Coutinho P.M."/>
            <person name="Henrissat B."/>
            <person name="Crock L.W."/>
            <person name="Russell A."/>
            <person name="Verberkmoes N.C."/>
            <person name="Hettich R.L."/>
            <person name="Gordon J.I."/>
        </authorList>
    </citation>
    <scope>NUCLEOTIDE SEQUENCE [LARGE SCALE GENOMIC DNA]</scope>
    <source>
        <strain evidence="3">ATCC 27750 / DSM 3376 / VPI C15-48 / C15-B4</strain>
    </source>
</reference>
<dbReference type="eggNOG" id="COG2206">
    <property type="taxonomic scope" value="Bacteria"/>
</dbReference>
<accession>C4Z5C6</accession>
<protein>
    <submittedName>
        <fullName evidence="2">Putative two-component system response regulator</fullName>
    </submittedName>
</protein>
<dbReference type="Gene3D" id="1.10.3210.10">
    <property type="entry name" value="Hypothetical protein af1432"/>
    <property type="match status" value="1"/>
</dbReference>
<dbReference type="Proteomes" id="UP000001476">
    <property type="component" value="Chromosome"/>
</dbReference>
<dbReference type="EMBL" id="CP001104">
    <property type="protein sequence ID" value="ACR73033.1"/>
    <property type="molecule type" value="Genomic_DNA"/>
</dbReference>
<dbReference type="PROSITE" id="PS51832">
    <property type="entry name" value="HD_GYP"/>
    <property type="match status" value="1"/>
</dbReference>
<feature type="domain" description="HD-GYP" evidence="1">
    <location>
        <begin position="119"/>
        <end position="315"/>
    </location>
</feature>
<dbReference type="SMART" id="SM00471">
    <property type="entry name" value="HDc"/>
    <property type="match status" value="1"/>
</dbReference>
<keyword evidence="3" id="KW-1185">Reference proteome</keyword>
<sequence length="366" mass="41519">MERIMKQVSVDNLRENDILALPILSQADAVLIHADVPMTTELISRIRNLGTRTVYIKDEQEGILTENTSSGNVEEEYPYKLEETAKNSRQVVKRILEKHIYKHNEELKVIVEEAQRILDSVLAEPEVVNNITEIRNVSTDMYTHCINVCALSTIMALRLKMSDKQVHNVSMGAILHDIGLRYINVPYVNVNEENMTPKDVVEYKKHTIFGYSSLQDEAWLPDVAKEIVLFHHERIDGSGYPFQHKGERLKPEVKLVSICDDFDSMISGIGSERMKIYEAIEYIKVHAGIKYDSTIAAKFLDSVAAYPVGCTVYTSDGGKGIVIRQNKEAADRPVIRMTQHADGTPYTDNVEHNLLKKLTIFIVDTE</sequence>
<proteinExistence type="predicted"/>